<dbReference type="PANTHER" id="PTHR11266">
    <property type="entry name" value="PEROXISOMAL MEMBRANE PROTEIN 2, PXMP2 MPV17"/>
    <property type="match status" value="1"/>
</dbReference>
<feature type="transmembrane region" description="Helical" evidence="7">
    <location>
        <begin position="187"/>
        <end position="207"/>
    </location>
</feature>
<feature type="domain" description="PARP catalytic" evidence="8">
    <location>
        <begin position="298"/>
        <end position="393"/>
    </location>
</feature>
<protein>
    <recommendedName>
        <fullName evidence="8">PARP catalytic domain-containing protein</fullName>
    </recommendedName>
</protein>
<evidence type="ECO:0000256" key="7">
    <source>
        <dbReference type="SAM" id="Phobius"/>
    </source>
</evidence>
<keyword evidence="4 7" id="KW-1133">Transmembrane helix</keyword>
<dbReference type="Pfam" id="PF04117">
    <property type="entry name" value="Mpv17_PMP22"/>
    <property type="match status" value="1"/>
</dbReference>
<keyword evidence="3 7" id="KW-0812">Transmembrane</keyword>
<feature type="region of interest" description="Disordered" evidence="6">
    <location>
        <begin position="1"/>
        <end position="33"/>
    </location>
</feature>
<evidence type="ECO:0000313" key="9">
    <source>
        <dbReference type="EMBL" id="CAJ1402045.1"/>
    </source>
</evidence>
<feature type="transmembrane region" description="Helical" evidence="7">
    <location>
        <begin position="213"/>
        <end position="231"/>
    </location>
</feature>
<dbReference type="EMBL" id="CAUJNA010003438">
    <property type="protein sequence ID" value="CAJ1402045.1"/>
    <property type="molecule type" value="Genomic_DNA"/>
</dbReference>
<dbReference type="InterPro" id="IPR012317">
    <property type="entry name" value="Poly(ADP-ribose)pol_cat_dom"/>
</dbReference>
<proteinExistence type="inferred from homology"/>
<comment type="similarity">
    <text evidence="2">Belongs to the peroxisomal membrane protein PXMP2/4 family.</text>
</comment>
<sequence>MPGKSLRVRRLSELRDDLEPPVGEAPEAASPSLDTARLEEDLQGMRQLLTRGLWDSVLANVMPRGESKHPARAASGAKLLQQDVATAATLNAASDTVAQLSEVKDRKPCAARVLRYMGFGSLDGFAGHHWFEALDMLPKHDSVIDTAQKVLADSLVYTPCWCACFLFVMAVLEGRAAEAISEVRKDFWELLTGNYGLTLPFVALIYGCSPVRYQVACFALLTLAYTIAALLKVRFDRRIDSWLDSLCEFYQTLALVDPWTPRRSARLAVLKVMTAVAFPGAAVDCSVQKLFFDSMPDPVEILSVDQVIQPRLLKRFLARMAEEPASVEVTFHGTRPEFVKQILNDGLDPHLCVTGNYGFGAYVATHAGVAHQYAYPGEDGSRHMCVTLAAVGARLVKGKEREAPSTTAADRLINPTQYCFTHEDQLYVSHLITYRATDIQFCRTGGGFQDPFHTKLRAALRASEKDEKNENKRRVEIF</sequence>
<dbReference type="Proteomes" id="UP001178507">
    <property type="component" value="Unassembled WGS sequence"/>
</dbReference>
<evidence type="ECO:0000256" key="6">
    <source>
        <dbReference type="SAM" id="MobiDB-lite"/>
    </source>
</evidence>
<evidence type="ECO:0000256" key="3">
    <source>
        <dbReference type="ARBA" id="ARBA00022692"/>
    </source>
</evidence>
<reference evidence="9" key="1">
    <citation type="submission" date="2023-08" db="EMBL/GenBank/DDBJ databases">
        <authorList>
            <person name="Chen Y."/>
            <person name="Shah S."/>
            <person name="Dougan E. K."/>
            <person name="Thang M."/>
            <person name="Chan C."/>
        </authorList>
    </citation>
    <scope>NUCLEOTIDE SEQUENCE</scope>
</reference>
<evidence type="ECO:0000256" key="4">
    <source>
        <dbReference type="ARBA" id="ARBA00022989"/>
    </source>
</evidence>
<dbReference type="SUPFAM" id="SSF56399">
    <property type="entry name" value="ADP-ribosylation"/>
    <property type="match status" value="1"/>
</dbReference>
<gene>
    <name evidence="9" type="ORF">EVOR1521_LOCUS25022</name>
</gene>
<evidence type="ECO:0000259" key="8">
    <source>
        <dbReference type="Pfam" id="PF00644"/>
    </source>
</evidence>
<accession>A0AA36JB67</accession>
<name>A0AA36JB67_9DINO</name>
<dbReference type="GO" id="GO:0016020">
    <property type="term" value="C:membrane"/>
    <property type="evidence" value="ECO:0007669"/>
    <property type="project" value="UniProtKB-SubCell"/>
</dbReference>
<dbReference type="AlphaFoldDB" id="A0AA36JB67"/>
<evidence type="ECO:0000256" key="2">
    <source>
        <dbReference type="ARBA" id="ARBA00006824"/>
    </source>
</evidence>
<dbReference type="Gene3D" id="3.90.228.10">
    <property type="match status" value="1"/>
</dbReference>
<dbReference type="InterPro" id="IPR007248">
    <property type="entry name" value="Mpv17_PMP22"/>
</dbReference>
<comment type="caution">
    <text evidence="9">The sequence shown here is derived from an EMBL/GenBank/DDBJ whole genome shotgun (WGS) entry which is preliminary data.</text>
</comment>
<keyword evidence="10" id="KW-1185">Reference proteome</keyword>
<comment type="subcellular location">
    <subcellularLocation>
        <location evidence="1">Membrane</location>
        <topology evidence="1">Multi-pass membrane protein</topology>
    </subcellularLocation>
</comment>
<evidence type="ECO:0000256" key="5">
    <source>
        <dbReference type="ARBA" id="ARBA00023136"/>
    </source>
</evidence>
<feature type="transmembrane region" description="Helical" evidence="7">
    <location>
        <begin position="155"/>
        <end position="175"/>
    </location>
</feature>
<dbReference type="GO" id="GO:0003950">
    <property type="term" value="F:NAD+ poly-ADP-ribosyltransferase activity"/>
    <property type="evidence" value="ECO:0007669"/>
    <property type="project" value="InterPro"/>
</dbReference>
<dbReference type="GO" id="GO:0005737">
    <property type="term" value="C:cytoplasm"/>
    <property type="evidence" value="ECO:0007669"/>
    <property type="project" value="TreeGrafter"/>
</dbReference>
<dbReference type="Pfam" id="PF00644">
    <property type="entry name" value="PARP"/>
    <property type="match status" value="1"/>
</dbReference>
<keyword evidence="5 7" id="KW-0472">Membrane</keyword>
<evidence type="ECO:0000256" key="1">
    <source>
        <dbReference type="ARBA" id="ARBA00004141"/>
    </source>
</evidence>
<evidence type="ECO:0000313" key="10">
    <source>
        <dbReference type="Proteomes" id="UP001178507"/>
    </source>
</evidence>
<organism evidence="9 10">
    <name type="scientific">Effrenium voratum</name>
    <dbReference type="NCBI Taxonomy" id="2562239"/>
    <lineage>
        <taxon>Eukaryota</taxon>
        <taxon>Sar</taxon>
        <taxon>Alveolata</taxon>
        <taxon>Dinophyceae</taxon>
        <taxon>Suessiales</taxon>
        <taxon>Symbiodiniaceae</taxon>
        <taxon>Effrenium</taxon>
    </lineage>
</organism>